<evidence type="ECO:0000313" key="2">
    <source>
        <dbReference type="Proteomes" id="UP001374535"/>
    </source>
</evidence>
<protein>
    <submittedName>
        <fullName evidence="1">Uncharacterized protein</fullName>
    </submittedName>
</protein>
<name>A0AAQ3RIN9_VIGMU</name>
<sequence length="149" mass="17763">MWDIRFGLNGFQHPRKATQQIISQTSWTERFSAQPQTIRRQKHEDTQTIRRQIYWTSFSDSRLSTDEDHRHPPFLHLVAKYLPYPDNPLIKQYSAEYWIMDDLMTPPQHRVTSFAKRVLDPRLADVVFVPFFATLSAKMQLANKDPFRK</sequence>
<organism evidence="1 2">
    <name type="scientific">Vigna mungo</name>
    <name type="common">Black gram</name>
    <name type="synonym">Phaseolus mungo</name>
    <dbReference type="NCBI Taxonomy" id="3915"/>
    <lineage>
        <taxon>Eukaryota</taxon>
        <taxon>Viridiplantae</taxon>
        <taxon>Streptophyta</taxon>
        <taxon>Embryophyta</taxon>
        <taxon>Tracheophyta</taxon>
        <taxon>Spermatophyta</taxon>
        <taxon>Magnoliopsida</taxon>
        <taxon>eudicotyledons</taxon>
        <taxon>Gunneridae</taxon>
        <taxon>Pentapetalae</taxon>
        <taxon>rosids</taxon>
        <taxon>fabids</taxon>
        <taxon>Fabales</taxon>
        <taxon>Fabaceae</taxon>
        <taxon>Papilionoideae</taxon>
        <taxon>50 kb inversion clade</taxon>
        <taxon>NPAAA clade</taxon>
        <taxon>indigoferoid/millettioid clade</taxon>
        <taxon>Phaseoleae</taxon>
        <taxon>Vigna</taxon>
    </lineage>
</organism>
<proteinExistence type="predicted"/>
<reference evidence="1 2" key="1">
    <citation type="journal article" date="2023" name="Life. Sci Alliance">
        <title>Evolutionary insights into 3D genome organization and epigenetic landscape of Vigna mungo.</title>
        <authorList>
            <person name="Junaid A."/>
            <person name="Singh B."/>
            <person name="Bhatia S."/>
        </authorList>
    </citation>
    <scope>NUCLEOTIDE SEQUENCE [LARGE SCALE GENOMIC DNA]</scope>
    <source>
        <strain evidence="1">Urdbean</strain>
    </source>
</reference>
<dbReference type="EMBL" id="CP144691">
    <property type="protein sequence ID" value="WVY94167.1"/>
    <property type="molecule type" value="Genomic_DNA"/>
</dbReference>
<gene>
    <name evidence="1" type="ORF">V8G54_033255</name>
</gene>
<keyword evidence="2" id="KW-1185">Reference proteome</keyword>
<dbReference type="AlphaFoldDB" id="A0AAQ3RIN9"/>
<dbReference type="Proteomes" id="UP001374535">
    <property type="component" value="Chromosome 10"/>
</dbReference>
<evidence type="ECO:0000313" key="1">
    <source>
        <dbReference type="EMBL" id="WVY94167.1"/>
    </source>
</evidence>
<accession>A0AAQ3RIN9</accession>